<protein>
    <recommendedName>
        <fullName evidence="1">N-acetyltransferase domain-containing protein</fullName>
    </recommendedName>
</protein>
<dbReference type="SUPFAM" id="SSF55729">
    <property type="entry name" value="Acyl-CoA N-acyltransferases (Nat)"/>
    <property type="match status" value="1"/>
</dbReference>
<dbReference type="GO" id="GO:0016747">
    <property type="term" value="F:acyltransferase activity, transferring groups other than amino-acyl groups"/>
    <property type="evidence" value="ECO:0007669"/>
    <property type="project" value="InterPro"/>
</dbReference>
<reference evidence="2 3" key="1">
    <citation type="submission" date="2016-10" db="EMBL/GenBank/DDBJ databases">
        <title>The Draft Genome Sequence of Actinokineospora bangkokensis 44EHWT reveals the biosynthetic pathway of antifungal compounds Thailandins with unusual extender unit butylmalonyl-CoA.</title>
        <authorList>
            <person name="Greule A."/>
            <person name="Intra B."/>
            <person name="Flemming S."/>
            <person name="Rommel M.G."/>
            <person name="Panbangred W."/>
            <person name="Bechthold A."/>
        </authorList>
    </citation>
    <scope>NUCLEOTIDE SEQUENCE [LARGE SCALE GENOMIC DNA]</scope>
    <source>
        <strain evidence="2 3">44EHW</strain>
    </source>
</reference>
<gene>
    <name evidence="2" type="ORF">BJP25_04400</name>
</gene>
<feature type="domain" description="N-acetyltransferase" evidence="1">
    <location>
        <begin position="112"/>
        <end position="255"/>
    </location>
</feature>
<dbReference type="Proteomes" id="UP000186040">
    <property type="component" value="Unassembled WGS sequence"/>
</dbReference>
<evidence type="ECO:0000259" key="1">
    <source>
        <dbReference type="PROSITE" id="PS51186"/>
    </source>
</evidence>
<dbReference type="AlphaFoldDB" id="A0A1Q9LEC4"/>
<dbReference type="Gene3D" id="3.40.630.30">
    <property type="match status" value="1"/>
</dbReference>
<accession>A0A1Q9LEC4</accession>
<evidence type="ECO:0000313" key="3">
    <source>
        <dbReference type="Proteomes" id="UP000186040"/>
    </source>
</evidence>
<dbReference type="InterPro" id="IPR016181">
    <property type="entry name" value="Acyl_CoA_acyltransferase"/>
</dbReference>
<dbReference type="InterPro" id="IPR000182">
    <property type="entry name" value="GNAT_dom"/>
</dbReference>
<dbReference type="PROSITE" id="PS51186">
    <property type="entry name" value="GNAT"/>
    <property type="match status" value="1"/>
</dbReference>
<name>A0A1Q9LEC4_9PSEU</name>
<dbReference type="EMBL" id="MKQR01000028">
    <property type="protein sequence ID" value="OLR90355.1"/>
    <property type="molecule type" value="Genomic_DNA"/>
</dbReference>
<dbReference type="Pfam" id="PF00583">
    <property type="entry name" value="Acetyltransf_1"/>
    <property type="match status" value="1"/>
</dbReference>
<dbReference type="STRING" id="1193682.BJP25_04400"/>
<evidence type="ECO:0000313" key="2">
    <source>
        <dbReference type="EMBL" id="OLR90355.1"/>
    </source>
</evidence>
<sequence>MGRVARFEREFARAQATEVVDLPWGYALLQHDFPVSWAHNRLVVTAPVDAETAIATADLVLGGAGCRHRLVTYLDAAEGERAAPAFAAAGYGTHERLVTMVHGGGPVHGDRARVEALTFAELRPSLLADWRADFPDDPEADIEQLADRSLLAGRGAEVAFLGVRTPAGRVVARGELYRRDGVAQFENLITHPAHRGRGHARALLAEALARSAGDDVRFLVAEATGWPRGWYRTLGYLDRVEAHAFQRTPAACPSR</sequence>
<organism evidence="2 3">
    <name type="scientific">Actinokineospora bangkokensis</name>
    <dbReference type="NCBI Taxonomy" id="1193682"/>
    <lineage>
        <taxon>Bacteria</taxon>
        <taxon>Bacillati</taxon>
        <taxon>Actinomycetota</taxon>
        <taxon>Actinomycetes</taxon>
        <taxon>Pseudonocardiales</taxon>
        <taxon>Pseudonocardiaceae</taxon>
        <taxon>Actinokineospora</taxon>
    </lineage>
</organism>
<keyword evidence="3" id="KW-1185">Reference proteome</keyword>
<proteinExistence type="predicted"/>
<comment type="caution">
    <text evidence="2">The sequence shown here is derived from an EMBL/GenBank/DDBJ whole genome shotgun (WGS) entry which is preliminary data.</text>
</comment>